<dbReference type="EMBL" id="ABGD02000034">
    <property type="protein sequence ID" value="EDS08963.1"/>
    <property type="molecule type" value="Genomic_DNA"/>
</dbReference>
<accession>B0PHJ5</accession>
<organism evidence="1 2">
    <name type="scientific">Anaerotruncus colihominis DSM 17241</name>
    <dbReference type="NCBI Taxonomy" id="445972"/>
    <lineage>
        <taxon>Bacteria</taxon>
        <taxon>Bacillati</taxon>
        <taxon>Bacillota</taxon>
        <taxon>Clostridia</taxon>
        <taxon>Eubacteriales</taxon>
        <taxon>Oscillospiraceae</taxon>
        <taxon>Anaerotruncus</taxon>
    </lineage>
</organism>
<dbReference type="AlphaFoldDB" id="B0PHJ5"/>
<proteinExistence type="predicted"/>
<evidence type="ECO:0000313" key="2">
    <source>
        <dbReference type="Proteomes" id="UP000003803"/>
    </source>
</evidence>
<evidence type="ECO:0000313" key="1">
    <source>
        <dbReference type="EMBL" id="EDS08963.1"/>
    </source>
</evidence>
<reference evidence="1" key="1">
    <citation type="submission" date="2007-11" db="EMBL/GenBank/DDBJ databases">
        <authorList>
            <person name="Fulton L."/>
            <person name="Clifton S."/>
            <person name="Fulton B."/>
            <person name="Xu J."/>
            <person name="Minx P."/>
            <person name="Pepin K.H."/>
            <person name="Johnson M."/>
            <person name="Thiruvilangam P."/>
            <person name="Bhonagiri V."/>
            <person name="Nash W.E."/>
            <person name="Mardis E.R."/>
            <person name="Wilson R.K."/>
        </authorList>
    </citation>
    <scope>NUCLEOTIDE SEQUENCE [LARGE SCALE GENOMIC DNA]</scope>
    <source>
        <strain evidence="1">DSM 17241</strain>
    </source>
</reference>
<comment type="caution">
    <text evidence="1">The sequence shown here is derived from an EMBL/GenBank/DDBJ whole genome shotgun (WGS) entry which is preliminary data.</text>
</comment>
<gene>
    <name evidence="1" type="ORF">ANACOL_04288</name>
</gene>
<reference evidence="1" key="2">
    <citation type="submission" date="2013-09" db="EMBL/GenBank/DDBJ databases">
        <title>Draft genome sequence of Anaerotruncus colihominis(DSM 17241).</title>
        <authorList>
            <person name="Sudarsanam P."/>
            <person name="Ley R."/>
            <person name="Guruge J."/>
            <person name="Turnbaugh P.J."/>
            <person name="Mahowald M."/>
            <person name="Liep D."/>
            <person name="Gordon J."/>
        </authorList>
    </citation>
    <scope>NUCLEOTIDE SEQUENCE</scope>
    <source>
        <strain evidence="1">DSM 17241</strain>
    </source>
</reference>
<dbReference type="Proteomes" id="UP000003803">
    <property type="component" value="Unassembled WGS sequence"/>
</dbReference>
<keyword evidence="2" id="KW-1185">Reference proteome</keyword>
<dbReference type="HOGENOM" id="CLU_2969185_0_0_9"/>
<sequence>MIFLQPSALLTAVLQFQRRYGTIFIKCIEIHSKSLQFFACLPVPQAGIFCLTGFGLVF</sequence>
<name>B0PHJ5_9FIRM</name>
<protein>
    <submittedName>
        <fullName evidence="1">Uncharacterized protein</fullName>
    </submittedName>
</protein>